<comment type="caution">
    <text evidence="1">The sequence shown here is derived from an EMBL/GenBank/DDBJ whole genome shotgun (WGS) entry which is preliminary data.</text>
</comment>
<protein>
    <submittedName>
        <fullName evidence="1">Uncharacterized protein</fullName>
    </submittedName>
</protein>
<evidence type="ECO:0000313" key="2">
    <source>
        <dbReference type="Proteomes" id="UP000320707"/>
    </source>
</evidence>
<proteinExistence type="predicted"/>
<name>A0A559KRS0_FUSOC</name>
<dbReference type="AlphaFoldDB" id="A0A559KRS0"/>
<dbReference type="Proteomes" id="UP000320707">
    <property type="component" value="Unassembled WGS sequence"/>
</dbReference>
<dbReference type="EMBL" id="SRMI01000010">
    <property type="protein sequence ID" value="TVY62425.1"/>
    <property type="molecule type" value="Genomic_DNA"/>
</dbReference>
<evidence type="ECO:0000313" key="1">
    <source>
        <dbReference type="EMBL" id="TVY62425.1"/>
    </source>
</evidence>
<gene>
    <name evidence="1" type="ORF">Focb16_v004324</name>
</gene>
<reference evidence="1 2" key="1">
    <citation type="journal article" date="2019" name="Microbiol. Resour. Announc.">
        <title>High-quality draft genome sequence of Fusarium oxysporum f. sp. cubense strain 160527, a causal agent of Panama disease.</title>
        <authorList>
            <person name="Asai S."/>
            <person name="Ayukawa Y."/>
            <person name="Gan P."/>
            <person name="Masuda S."/>
            <person name="Komatsu K."/>
            <person name="Shirasu K."/>
            <person name="Arie T."/>
        </authorList>
    </citation>
    <scope>NUCLEOTIDE SEQUENCE [LARGE SCALE GENOMIC DNA]</scope>
    <source>
        <strain evidence="1 2">160527</strain>
    </source>
</reference>
<sequence>MRDGASIDALFKLAFYADLIGLLDSVSPRSQVIDQSREGIKSLQYVIGIVEDAEKIALKAEIPPLRPHNASRANNRRDIRRREAGRIDARNSYPTPVPWLRRLGSALHLNEFGGRKDFLRDLIGLEYEVNPNNPDESDESDDGQLGFIHIAFDRMVNHAKAVITPDITYWYALFEVNRKELEKDRVMLGRR</sequence>
<organism evidence="1 2">
    <name type="scientific">Fusarium oxysporum f. sp. cubense</name>
    <dbReference type="NCBI Taxonomy" id="61366"/>
    <lineage>
        <taxon>Eukaryota</taxon>
        <taxon>Fungi</taxon>
        <taxon>Dikarya</taxon>
        <taxon>Ascomycota</taxon>
        <taxon>Pezizomycotina</taxon>
        <taxon>Sordariomycetes</taxon>
        <taxon>Hypocreomycetidae</taxon>
        <taxon>Hypocreales</taxon>
        <taxon>Nectriaceae</taxon>
        <taxon>Fusarium</taxon>
        <taxon>Fusarium oxysporum species complex</taxon>
    </lineage>
</organism>
<accession>A0A559KRS0</accession>